<dbReference type="OrthoDB" id="5417844at2759"/>
<comment type="caution">
    <text evidence="9">The sequence shown here is derived from an EMBL/GenBank/DDBJ whole genome shotgun (WGS) entry which is preliminary data.</text>
</comment>
<keyword evidence="2 7" id="KW-0812">Transmembrane</keyword>
<protein>
    <recommendedName>
        <fullName evidence="8">Rhodopsin domain-containing protein</fullName>
    </recommendedName>
</protein>
<reference evidence="9 10" key="1">
    <citation type="journal article" date="2020" name="Genomics">
        <title>Complete, high-quality genomes from long-read metagenomic sequencing of two wolf lichen thalli reveals enigmatic genome architecture.</title>
        <authorList>
            <person name="McKenzie S.K."/>
            <person name="Walston R.F."/>
            <person name="Allen J.L."/>
        </authorList>
    </citation>
    <scope>NUCLEOTIDE SEQUENCE [LARGE SCALE GENOMIC DNA]</scope>
    <source>
        <strain evidence="9">WasteWater2</strain>
    </source>
</reference>
<dbReference type="InterPro" id="IPR052337">
    <property type="entry name" value="SAT4-like"/>
</dbReference>
<dbReference type="GO" id="GO:0016020">
    <property type="term" value="C:membrane"/>
    <property type="evidence" value="ECO:0007669"/>
    <property type="project" value="UniProtKB-SubCell"/>
</dbReference>
<evidence type="ECO:0000256" key="7">
    <source>
        <dbReference type="SAM" id="Phobius"/>
    </source>
</evidence>
<name>A0A8H6FUV4_9LECA</name>
<gene>
    <name evidence="9" type="ORF">HO173_006391</name>
</gene>
<evidence type="ECO:0000256" key="3">
    <source>
        <dbReference type="ARBA" id="ARBA00022989"/>
    </source>
</evidence>
<comment type="subcellular location">
    <subcellularLocation>
        <location evidence="1">Membrane</location>
        <topology evidence="1">Multi-pass membrane protein</topology>
    </subcellularLocation>
</comment>
<evidence type="ECO:0000256" key="2">
    <source>
        <dbReference type="ARBA" id="ARBA00022692"/>
    </source>
</evidence>
<feature type="transmembrane region" description="Helical" evidence="7">
    <location>
        <begin position="254"/>
        <end position="276"/>
    </location>
</feature>
<feature type="transmembrane region" description="Helical" evidence="7">
    <location>
        <begin position="92"/>
        <end position="115"/>
    </location>
</feature>
<keyword evidence="3 7" id="KW-1133">Transmembrane helix</keyword>
<evidence type="ECO:0000256" key="6">
    <source>
        <dbReference type="SAM" id="MobiDB-lite"/>
    </source>
</evidence>
<dbReference type="AlphaFoldDB" id="A0A8H6FUV4"/>
<dbReference type="InterPro" id="IPR049326">
    <property type="entry name" value="Rhodopsin_dom_fungi"/>
</dbReference>
<evidence type="ECO:0000256" key="4">
    <source>
        <dbReference type="ARBA" id="ARBA00023136"/>
    </source>
</evidence>
<evidence type="ECO:0000259" key="8">
    <source>
        <dbReference type="Pfam" id="PF20684"/>
    </source>
</evidence>
<dbReference type="RefSeq" id="XP_037164568.1">
    <property type="nucleotide sequence ID" value="XM_037308302.1"/>
</dbReference>
<dbReference type="GeneID" id="59288052"/>
<evidence type="ECO:0000313" key="10">
    <source>
        <dbReference type="Proteomes" id="UP000578531"/>
    </source>
</evidence>
<feature type="transmembrane region" description="Helical" evidence="7">
    <location>
        <begin position="127"/>
        <end position="145"/>
    </location>
</feature>
<dbReference type="PANTHER" id="PTHR33048">
    <property type="entry name" value="PTH11-LIKE INTEGRAL MEMBRANE PROTEIN (AFU_ORTHOLOGUE AFUA_5G11245)"/>
    <property type="match status" value="1"/>
</dbReference>
<feature type="transmembrane region" description="Helical" evidence="7">
    <location>
        <begin position="43"/>
        <end position="64"/>
    </location>
</feature>
<feature type="region of interest" description="Disordered" evidence="6">
    <location>
        <begin position="353"/>
        <end position="376"/>
    </location>
</feature>
<feature type="transmembrane region" description="Helical" evidence="7">
    <location>
        <begin position="12"/>
        <end position="31"/>
    </location>
</feature>
<evidence type="ECO:0000313" key="9">
    <source>
        <dbReference type="EMBL" id="KAF6235197.1"/>
    </source>
</evidence>
<dbReference type="EMBL" id="JACCJC010000025">
    <property type="protein sequence ID" value="KAF6235197.1"/>
    <property type="molecule type" value="Genomic_DNA"/>
</dbReference>
<accession>A0A8H6FUV4</accession>
<evidence type="ECO:0000256" key="5">
    <source>
        <dbReference type="ARBA" id="ARBA00038359"/>
    </source>
</evidence>
<feature type="domain" description="Rhodopsin" evidence="8">
    <location>
        <begin position="27"/>
        <end position="270"/>
    </location>
</feature>
<sequence>MVSNPVGDQVVRTSISFGVIDTFAVALRLLARSRSNAAFAADDALTVASLIPLYAMIVIGHFGVEAGGLGLSTAVNLELGHGPSRISTFLKLMMSGIVTYTLTITIVKLSILVLYRRIFITAGFKRSTLIVGAAVMLWFIVALFTDLFQCRPFQAAFDPELLFTDQCINLQAYYWGVTASNLCLDVVMLYMPLHMVWGLKLPTRQKIALSGVFLLGGIVCVAGAMRIATIGILQKEDLTYTMAQEYTWTQVEPALAILCSCLVTFRPLFVNLNLNFSRYSSRFSRSKSLSSSKATNSTDMSKERRLAAKGCPRQGGLHIVNIDLGTKDRKDPYTQISNSWSRGGEATPIQQLHSKSKHKYSPSSMTEGQAVVADHF</sequence>
<proteinExistence type="inferred from homology"/>
<keyword evidence="10" id="KW-1185">Reference proteome</keyword>
<feature type="transmembrane region" description="Helical" evidence="7">
    <location>
        <begin position="172"/>
        <end position="191"/>
    </location>
</feature>
<organism evidence="9 10">
    <name type="scientific">Letharia columbiana</name>
    <dbReference type="NCBI Taxonomy" id="112416"/>
    <lineage>
        <taxon>Eukaryota</taxon>
        <taxon>Fungi</taxon>
        <taxon>Dikarya</taxon>
        <taxon>Ascomycota</taxon>
        <taxon>Pezizomycotina</taxon>
        <taxon>Lecanoromycetes</taxon>
        <taxon>OSLEUM clade</taxon>
        <taxon>Lecanoromycetidae</taxon>
        <taxon>Lecanorales</taxon>
        <taxon>Lecanorineae</taxon>
        <taxon>Parmeliaceae</taxon>
        <taxon>Letharia</taxon>
    </lineage>
</organism>
<dbReference type="Pfam" id="PF20684">
    <property type="entry name" value="Fung_rhodopsin"/>
    <property type="match status" value="1"/>
</dbReference>
<dbReference type="PANTHER" id="PTHR33048:SF47">
    <property type="entry name" value="INTEGRAL MEMBRANE PROTEIN-RELATED"/>
    <property type="match status" value="1"/>
</dbReference>
<evidence type="ECO:0000256" key="1">
    <source>
        <dbReference type="ARBA" id="ARBA00004141"/>
    </source>
</evidence>
<dbReference type="Proteomes" id="UP000578531">
    <property type="component" value="Unassembled WGS sequence"/>
</dbReference>
<comment type="similarity">
    <text evidence="5">Belongs to the SAT4 family.</text>
</comment>
<keyword evidence="4 7" id="KW-0472">Membrane</keyword>
<feature type="transmembrane region" description="Helical" evidence="7">
    <location>
        <begin position="212"/>
        <end position="234"/>
    </location>
</feature>